<feature type="transmembrane region" description="Helical" evidence="6">
    <location>
        <begin position="292"/>
        <end position="314"/>
    </location>
</feature>
<dbReference type="Proteomes" id="UP001165080">
    <property type="component" value="Unassembled WGS sequence"/>
</dbReference>
<evidence type="ECO:0000256" key="1">
    <source>
        <dbReference type="ARBA" id="ARBA00004141"/>
    </source>
</evidence>
<feature type="region of interest" description="Disordered" evidence="5">
    <location>
        <begin position="110"/>
        <end position="129"/>
    </location>
</feature>
<keyword evidence="3 6" id="KW-1133">Transmembrane helix</keyword>
<evidence type="ECO:0000313" key="8">
    <source>
        <dbReference type="EMBL" id="GLC56433.1"/>
    </source>
</evidence>
<feature type="compositionally biased region" description="Low complexity" evidence="5">
    <location>
        <begin position="110"/>
        <end position="123"/>
    </location>
</feature>
<dbReference type="InterPro" id="IPR005828">
    <property type="entry name" value="MFS_sugar_transport-like"/>
</dbReference>
<feature type="transmembrane region" description="Helical" evidence="6">
    <location>
        <begin position="626"/>
        <end position="646"/>
    </location>
</feature>
<keyword evidence="9" id="KW-1185">Reference proteome</keyword>
<accession>A0A9W6BQY2</accession>
<evidence type="ECO:0000256" key="4">
    <source>
        <dbReference type="ARBA" id="ARBA00023136"/>
    </source>
</evidence>
<dbReference type="InterPro" id="IPR020846">
    <property type="entry name" value="MFS_dom"/>
</dbReference>
<feature type="transmembrane region" description="Helical" evidence="6">
    <location>
        <begin position="199"/>
        <end position="219"/>
    </location>
</feature>
<evidence type="ECO:0000256" key="3">
    <source>
        <dbReference type="ARBA" id="ARBA00022989"/>
    </source>
</evidence>
<dbReference type="PANTHER" id="PTHR24064">
    <property type="entry name" value="SOLUTE CARRIER FAMILY 22 MEMBER"/>
    <property type="match status" value="1"/>
</dbReference>
<protein>
    <recommendedName>
        <fullName evidence="7">Major facilitator superfamily (MFS) profile domain-containing protein</fullName>
    </recommendedName>
</protein>
<dbReference type="OrthoDB" id="3936150at2759"/>
<dbReference type="GO" id="GO:0022857">
    <property type="term" value="F:transmembrane transporter activity"/>
    <property type="evidence" value="ECO:0007669"/>
    <property type="project" value="InterPro"/>
</dbReference>
<evidence type="ECO:0000256" key="2">
    <source>
        <dbReference type="ARBA" id="ARBA00022692"/>
    </source>
</evidence>
<dbReference type="InterPro" id="IPR036259">
    <property type="entry name" value="MFS_trans_sf"/>
</dbReference>
<proteinExistence type="predicted"/>
<dbReference type="Pfam" id="PF07690">
    <property type="entry name" value="MFS_1"/>
    <property type="match status" value="1"/>
</dbReference>
<sequence>MKYDPPIGMDDLLRTELGWRGFGPAQALALLVGGLSYLTSSTIMFQMTFTYADPLAGAGPPAWRCVDPADVACTALLNDQLLARGYAPYYAPSSPTPSAASPTAPAGGAAAALATDTSDPTAGDAGGGAQQPAAARSFCDLHPSQYVWIDPALSLSSEYNLVCGQAWKVSLLDTLFFAGFMAGNGIFGRIADRHGRRSTLVACAAATAAVTALSASPLVPQGPGAARAAAAAASDGGAAAAGGGDDGGDDGGGYYWLHLILRCLSGTLCAGQALGGYVLATEMVAPAWRGAAGMLTQSFFILGEFLLAGLSLAFPPWRDLTLAVAASCAVVLLLAPLVPESARWLLLQGRPEKAHSALLWVARLNGVHPAPSLECTPDGEVRVMRHQPPPPPEMAATAATTTTALLGRSGAKGAAAEAPASPASTDQYDMGRTFPEEMKNDEETALLLAGEIGGGGGEAAAAATADVGLFTALSYPATRRLLLSTCFVLFALSVSYYGVTLALGSLVEGSLHANFFLTAAAELPGYLLLAATTDRIGRRLAIGVGTTLAGAACTACAFTSGGALQVVLAMVGKLGCSGAWAVGLTFAAELFPTCLRSGALALAGQSGDMGGLVTPVLLLLSPPGPLRRLPFAVMGVMSLAAVALVAKLPETRGMHQLDTFEELLEWLRCNQRGSTATVELAAAAAAPPPPDGACGCTVPRSGADAACAVSVDDDGAGGAGCGAGLGLPLMRLSIPGASIGGNSGCGISPEVGGDKGTVAAVAVRRGSE</sequence>
<evidence type="ECO:0000256" key="5">
    <source>
        <dbReference type="SAM" id="MobiDB-lite"/>
    </source>
</evidence>
<dbReference type="Gene3D" id="1.20.1250.20">
    <property type="entry name" value="MFS general substrate transporter like domains"/>
    <property type="match status" value="1"/>
</dbReference>
<feature type="domain" description="Major facilitator superfamily (MFS) profile" evidence="7">
    <location>
        <begin position="129"/>
        <end position="652"/>
    </location>
</feature>
<dbReference type="Pfam" id="PF00083">
    <property type="entry name" value="Sugar_tr"/>
    <property type="match status" value="1"/>
</dbReference>
<dbReference type="InterPro" id="IPR011701">
    <property type="entry name" value="MFS"/>
</dbReference>
<feature type="transmembrane region" description="Helical" evidence="6">
    <location>
        <begin position="481"/>
        <end position="499"/>
    </location>
</feature>
<feature type="transmembrane region" description="Helical" evidence="6">
    <location>
        <begin position="541"/>
        <end position="560"/>
    </location>
</feature>
<dbReference type="PROSITE" id="PS50850">
    <property type="entry name" value="MFS"/>
    <property type="match status" value="1"/>
</dbReference>
<keyword evidence="2 6" id="KW-0812">Transmembrane</keyword>
<feature type="transmembrane region" description="Helical" evidence="6">
    <location>
        <begin position="166"/>
        <end position="187"/>
    </location>
</feature>
<dbReference type="AlphaFoldDB" id="A0A9W6BQY2"/>
<feature type="transmembrane region" description="Helical" evidence="6">
    <location>
        <begin position="511"/>
        <end position="529"/>
    </location>
</feature>
<evidence type="ECO:0000313" key="9">
    <source>
        <dbReference type="Proteomes" id="UP001165080"/>
    </source>
</evidence>
<evidence type="ECO:0000259" key="7">
    <source>
        <dbReference type="PROSITE" id="PS50850"/>
    </source>
</evidence>
<organism evidence="8 9">
    <name type="scientific">Pleodorina starrii</name>
    <dbReference type="NCBI Taxonomy" id="330485"/>
    <lineage>
        <taxon>Eukaryota</taxon>
        <taxon>Viridiplantae</taxon>
        <taxon>Chlorophyta</taxon>
        <taxon>core chlorophytes</taxon>
        <taxon>Chlorophyceae</taxon>
        <taxon>CS clade</taxon>
        <taxon>Chlamydomonadales</taxon>
        <taxon>Volvocaceae</taxon>
        <taxon>Pleodorina</taxon>
    </lineage>
</organism>
<evidence type="ECO:0000256" key="6">
    <source>
        <dbReference type="SAM" id="Phobius"/>
    </source>
</evidence>
<name>A0A9W6BQY2_9CHLO</name>
<comment type="subcellular location">
    <subcellularLocation>
        <location evidence="1">Membrane</location>
        <topology evidence="1">Multi-pass membrane protein</topology>
    </subcellularLocation>
</comment>
<reference evidence="8 9" key="1">
    <citation type="journal article" date="2023" name="Commun. Biol.">
        <title>Reorganization of the ancestral sex-determining regions during the evolution of trioecy in Pleodorina starrii.</title>
        <authorList>
            <person name="Takahashi K."/>
            <person name="Suzuki S."/>
            <person name="Kawai-Toyooka H."/>
            <person name="Yamamoto K."/>
            <person name="Hamaji T."/>
            <person name="Ootsuki R."/>
            <person name="Yamaguchi H."/>
            <person name="Kawachi M."/>
            <person name="Higashiyama T."/>
            <person name="Nozaki H."/>
        </authorList>
    </citation>
    <scope>NUCLEOTIDE SEQUENCE [LARGE SCALE GENOMIC DNA]</scope>
    <source>
        <strain evidence="8 9">NIES-4479</strain>
    </source>
</reference>
<feature type="transmembrane region" description="Helical" evidence="6">
    <location>
        <begin position="255"/>
        <end position="280"/>
    </location>
</feature>
<dbReference type="GO" id="GO:0016020">
    <property type="term" value="C:membrane"/>
    <property type="evidence" value="ECO:0007669"/>
    <property type="project" value="UniProtKB-SubCell"/>
</dbReference>
<dbReference type="SUPFAM" id="SSF103473">
    <property type="entry name" value="MFS general substrate transporter"/>
    <property type="match status" value="1"/>
</dbReference>
<keyword evidence="4 6" id="KW-0472">Membrane</keyword>
<gene>
    <name evidence="8" type="primary">PLEST003811</name>
    <name evidence="8" type="ORF">PLESTB_001104300</name>
</gene>
<feature type="transmembrane region" description="Helical" evidence="6">
    <location>
        <begin position="320"/>
        <end position="338"/>
    </location>
</feature>
<dbReference type="EMBL" id="BRXU01000015">
    <property type="protein sequence ID" value="GLC56433.1"/>
    <property type="molecule type" value="Genomic_DNA"/>
</dbReference>
<comment type="caution">
    <text evidence="8">The sequence shown here is derived from an EMBL/GenBank/DDBJ whole genome shotgun (WGS) entry which is preliminary data.</text>
</comment>